<keyword evidence="1" id="KW-0472">Membrane</keyword>
<name>A0A2S7WSH3_9FLAO</name>
<evidence type="ECO:0000259" key="4">
    <source>
        <dbReference type="Pfam" id="PF25853"/>
    </source>
</evidence>
<evidence type="ECO:0000256" key="1">
    <source>
        <dbReference type="SAM" id="Phobius"/>
    </source>
</evidence>
<evidence type="ECO:0000259" key="2">
    <source>
        <dbReference type="Pfam" id="PF00535"/>
    </source>
</evidence>
<feature type="transmembrane region" description="Helical" evidence="1">
    <location>
        <begin position="556"/>
        <end position="578"/>
    </location>
</feature>
<reference evidence="5 6" key="1">
    <citation type="submission" date="2016-12" db="EMBL/GenBank/DDBJ databases">
        <title>Trade-off between light-utilization and light-protection in marine flavobacteria.</title>
        <authorList>
            <person name="Kumagai Y."/>
            <person name="Yoshizawa S."/>
            <person name="Kogure K."/>
            <person name="Iwasaki W."/>
        </authorList>
    </citation>
    <scope>NUCLEOTIDE SEQUENCE [LARGE SCALE GENOMIC DNA]</scope>
    <source>
        <strain evidence="5 6">NBRC 108759</strain>
    </source>
</reference>
<dbReference type="InterPro" id="IPR001173">
    <property type="entry name" value="Glyco_trans_2-like"/>
</dbReference>
<accession>A0A2S7WSH3</accession>
<feature type="transmembrane region" description="Helical" evidence="1">
    <location>
        <begin position="386"/>
        <end position="407"/>
    </location>
</feature>
<dbReference type="RefSeq" id="WP_105017016.1">
    <property type="nucleotide sequence ID" value="NZ_MSCN01000001.1"/>
</dbReference>
<feature type="transmembrane region" description="Helical" evidence="1">
    <location>
        <begin position="329"/>
        <end position="349"/>
    </location>
</feature>
<feature type="transmembrane region" description="Helical" evidence="1">
    <location>
        <begin position="414"/>
        <end position="430"/>
    </location>
</feature>
<dbReference type="InterPro" id="IPR029044">
    <property type="entry name" value="Nucleotide-diphossugar_trans"/>
</dbReference>
<dbReference type="Pfam" id="PF00535">
    <property type="entry name" value="Glycos_transf_2"/>
    <property type="match status" value="1"/>
</dbReference>
<sequence>MSKKTLNNTSYKLCIVIPCYNEGDFFLHKRYKLFLQNYKDTLICFVNDGSSDNTDECILSLKDKFPENVSIVNHKVNSGKAQAVKTGMNYCNSNFDFEKIAYLDADLAVSLEECYSLSFFIDKEVEFVFGSRILRIGATIIRKTYRHYIGRIIATLISYILSLKVYDTQCGCKIFKKEVSEAVFIKPFISKWLFDVEIFFRILEIYGKKLALQKMLEIPLEKWIDRGDSKVQFSYFFKLWLDLLNIKKQYSKKNNQKKSYFSLKPSWVTIVSIIIATTAFHVCYGLEIIIPTNISWLLSAYHDWGQHYLGWAFFRDAPWTFPLGEMTNYYYPVGTNVGFTDSIPLLALLLKPFSSILPNDFQYLGFFMYTAFVLGAIYTLKILKLFNINKIIGLIAVIFIITSPLFIFRGMHPALTAHWLILASIYYYLVPSSNKNNAVKNNWKQLTLFFLSTTIHPYLAAMIFGFCIILPIKNFYYEKSINRKKLIVFPILSLTSGLFFWFILGLIGFGKSTGSSAGNYYGENTFNLNSFFNSFTYYSNFFSGLPKISDGQHEGFSYLGLGMMVISLISVIYFIFLLIKKKLNTKKQHLPLFILVILMLLFSISNIVTLGDKVLFEVPIPSIIKKLGSIFRGTGRFCWPFYYSFTLFSIVLFSKLPIKNSFKISLLSILIVVQLCDIENILTSRNLNYGTYKTKLNDEKWVKVFSNFDKIITYPPFEKTLSYTFDYQDLMYLADKVKKPITTGYVARSKPIHKYTDSLNRMINKPNFFDNNTSLIVTTSKHLEVFQLPLIQKKASLYKIDNFYLIFSKKKDKNLLFTKNNDINIDSILSRINKSVELKSKNYIEIDNSHLENKNEVRFGIDEIVKNDNSLKIRGWAFDYTADSNLNDSIFISLSNEKKSYLFKTDLTFRPDVTKYFKRINIDSCGFNSLLFLKNIPYDSYKIGFVIKNKEIVAHKKISDSIQINP</sequence>
<dbReference type="OrthoDB" id="952827at2"/>
<feature type="domain" description="DUF6311" evidence="4">
    <location>
        <begin position="701"/>
        <end position="806"/>
    </location>
</feature>
<dbReference type="InterPro" id="IPR058671">
    <property type="entry name" value="DUF6311_C"/>
</dbReference>
<dbReference type="PANTHER" id="PTHR10859">
    <property type="entry name" value="GLYCOSYL TRANSFERASE"/>
    <property type="match status" value="1"/>
</dbReference>
<dbReference type="Proteomes" id="UP000238882">
    <property type="component" value="Unassembled WGS sequence"/>
</dbReference>
<gene>
    <name evidence="5" type="ORF">BTO18_15100</name>
</gene>
<dbReference type="PANTHER" id="PTHR10859:SF91">
    <property type="entry name" value="DOLICHYL-PHOSPHATE BETA-GLUCOSYLTRANSFERASE"/>
    <property type="match status" value="1"/>
</dbReference>
<keyword evidence="1" id="KW-1133">Transmembrane helix</keyword>
<protein>
    <submittedName>
        <fullName evidence="5">Uncharacterized protein</fullName>
    </submittedName>
</protein>
<evidence type="ECO:0000313" key="6">
    <source>
        <dbReference type="Proteomes" id="UP000238882"/>
    </source>
</evidence>
<dbReference type="Pfam" id="PF25853">
    <property type="entry name" value="DUF6311_C"/>
    <property type="match status" value="1"/>
</dbReference>
<dbReference type="GO" id="GO:0006487">
    <property type="term" value="P:protein N-linked glycosylation"/>
    <property type="evidence" value="ECO:0007669"/>
    <property type="project" value="TreeGrafter"/>
</dbReference>
<feature type="transmembrane region" description="Helical" evidence="1">
    <location>
        <begin position="361"/>
        <end position="380"/>
    </location>
</feature>
<evidence type="ECO:0000259" key="3">
    <source>
        <dbReference type="Pfam" id="PF19830"/>
    </source>
</evidence>
<dbReference type="Pfam" id="PF19830">
    <property type="entry name" value="DUF6311"/>
    <property type="match status" value="1"/>
</dbReference>
<feature type="transmembrane region" description="Helical" evidence="1">
    <location>
        <begin position="590"/>
        <end position="611"/>
    </location>
</feature>
<dbReference type="EMBL" id="MSCN01000001">
    <property type="protein sequence ID" value="PQJ80416.1"/>
    <property type="molecule type" value="Genomic_DNA"/>
</dbReference>
<dbReference type="InterPro" id="IPR046278">
    <property type="entry name" value="DUF6311"/>
</dbReference>
<keyword evidence="1" id="KW-0812">Transmembrane</keyword>
<proteinExistence type="predicted"/>
<feature type="transmembrane region" description="Helical" evidence="1">
    <location>
        <begin position="450"/>
        <end position="474"/>
    </location>
</feature>
<evidence type="ECO:0000313" key="5">
    <source>
        <dbReference type="EMBL" id="PQJ80416.1"/>
    </source>
</evidence>
<organism evidence="5 6">
    <name type="scientific">Polaribacter porphyrae</name>
    <dbReference type="NCBI Taxonomy" id="1137780"/>
    <lineage>
        <taxon>Bacteria</taxon>
        <taxon>Pseudomonadati</taxon>
        <taxon>Bacteroidota</taxon>
        <taxon>Flavobacteriia</taxon>
        <taxon>Flavobacteriales</taxon>
        <taxon>Flavobacteriaceae</taxon>
    </lineage>
</organism>
<keyword evidence="6" id="KW-1185">Reference proteome</keyword>
<feature type="transmembrane region" description="Helical" evidence="1">
    <location>
        <begin position="267"/>
        <end position="290"/>
    </location>
</feature>
<comment type="caution">
    <text evidence="5">The sequence shown here is derived from an EMBL/GenBank/DDBJ whole genome shotgun (WGS) entry which is preliminary data.</text>
</comment>
<dbReference type="Gene3D" id="3.90.550.10">
    <property type="entry name" value="Spore Coat Polysaccharide Biosynthesis Protein SpsA, Chain A"/>
    <property type="match status" value="1"/>
</dbReference>
<feature type="domain" description="DUF6311" evidence="3">
    <location>
        <begin position="274"/>
        <end position="678"/>
    </location>
</feature>
<feature type="transmembrane region" description="Helical" evidence="1">
    <location>
        <begin position="486"/>
        <end position="509"/>
    </location>
</feature>
<dbReference type="AlphaFoldDB" id="A0A2S7WSH3"/>
<dbReference type="SUPFAM" id="SSF53448">
    <property type="entry name" value="Nucleotide-diphospho-sugar transferases"/>
    <property type="match status" value="1"/>
</dbReference>
<feature type="domain" description="Glycosyltransferase 2-like" evidence="2">
    <location>
        <begin position="14"/>
        <end position="184"/>
    </location>
</feature>